<dbReference type="RefSeq" id="WP_115322859.1">
    <property type="nucleotide sequence ID" value="NZ_UGTV01000015.1"/>
</dbReference>
<evidence type="ECO:0000313" key="5">
    <source>
        <dbReference type="EMBL" id="SUC10048.1"/>
    </source>
</evidence>
<dbReference type="InterPro" id="IPR039418">
    <property type="entry name" value="LexA-like"/>
</dbReference>
<dbReference type="InterPro" id="IPR009061">
    <property type="entry name" value="DNA-bd_dom_put_sf"/>
</dbReference>
<evidence type="ECO:0000256" key="2">
    <source>
        <dbReference type="ARBA" id="ARBA00023125"/>
    </source>
</evidence>
<dbReference type="PROSITE" id="PS51702">
    <property type="entry name" value="HTH_MU"/>
    <property type="match status" value="1"/>
</dbReference>
<organism evidence="5 6">
    <name type="scientific">Pasteurella canis</name>
    <dbReference type="NCBI Taxonomy" id="753"/>
    <lineage>
        <taxon>Bacteria</taxon>
        <taxon>Pseudomonadati</taxon>
        <taxon>Pseudomonadota</taxon>
        <taxon>Gammaproteobacteria</taxon>
        <taxon>Pasteurellales</taxon>
        <taxon>Pasteurellaceae</taxon>
        <taxon>Pasteurella</taxon>
    </lineage>
</organism>
<evidence type="ECO:0000256" key="1">
    <source>
        <dbReference type="ARBA" id="ARBA00023015"/>
    </source>
</evidence>
<evidence type="ECO:0000256" key="3">
    <source>
        <dbReference type="ARBA" id="ARBA00023163"/>
    </source>
</evidence>
<keyword evidence="3" id="KW-0804">Transcription</keyword>
<dbReference type="SUPFAM" id="SSF51306">
    <property type="entry name" value="LexA/Signal peptidase"/>
    <property type="match status" value="1"/>
</dbReference>
<dbReference type="Proteomes" id="UP000254704">
    <property type="component" value="Unassembled WGS sequence"/>
</dbReference>
<dbReference type="Gene3D" id="2.10.109.10">
    <property type="entry name" value="Umud Fragment, subunit A"/>
    <property type="match status" value="1"/>
</dbReference>
<dbReference type="Pfam" id="PF00717">
    <property type="entry name" value="Peptidase_S24"/>
    <property type="match status" value="1"/>
</dbReference>
<feature type="domain" description="HTH Mu-type" evidence="4">
    <location>
        <begin position="4"/>
        <end position="72"/>
    </location>
</feature>
<evidence type="ECO:0000259" key="4">
    <source>
        <dbReference type="PROSITE" id="PS51702"/>
    </source>
</evidence>
<dbReference type="InterPro" id="IPR036388">
    <property type="entry name" value="WH-like_DNA-bd_sf"/>
</dbReference>
<gene>
    <name evidence="5" type="ORF">NCTC11621_01088</name>
</gene>
<dbReference type="SUPFAM" id="SSF46955">
    <property type="entry name" value="Putative DNA-binding domain"/>
    <property type="match status" value="1"/>
</dbReference>
<proteinExistence type="predicted"/>
<keyword evidence="1" id="KW-0805">Transcription regulation</keyword>
<protein>
    <submittedName>
        <fullName evidence="5">Putative bacteriophage transcriptional regulator</fullName>
    </submittedName>
</protein>
<dbReference type="Gene3D" id="1.10.10.10">
    <property type="entry name" value="Winged helix-like DNA-binding domain superfamily/Winged helix DNA-binding domain"/>
    <property type="match status" value="1"/>
</dbReference>
<accession>A0A379EUE6</accession>
<dbReference type="InterPro" id="IPR036286">
    <property type="entry name" value="LexA/Signal_pep-like_sf"/>
</dbReference>
<dbReference type="CDD" id="cd06529">
    <property type="entry name" value="S24_LexA-like"/>
    <property type="match status" value="1"/>
</dbReference>
<dbReference type="InterPro" id="IPR015927">
    <property type="entry name" value="Peptidase_S24_S26A/B/C"/>
</dbReference>
<dbReference type="AlphaFoldDB" id="A0A379EUE6"/>
<dbReference type="InterPro" id="IPR003314">
    <property type="entry name" value="Mu-type_HTH"/>
</dbReference>
<dbReference type="PANTHER" id="PTHR40661">
    <property type="match status" value="1"/>
</dbReference>
<reference evidence="5 6" key="1">
    <citation type="submission" date="2018-06" db="EMBL/GenBank/DDBJ databases">
        <authorList>
            <consortium name="Pathogen Informatics"/>
            <person name="Doyle S."/>
        </authorList>
    </citation>
    <scope>NUCLEOTIDE SEQUENCE [LARGE SCALE GENOMIC DNA]</scope>
    <source>
        <strain evidence="5 6">NCTC11621</strain>
    </source>
</reference>
<dbReference type="Pfam" id="PF02316">
    <property type="entry name" value="HTH_Tnp_Mu_1"/>
    <property type="match status" value="1"/>
</dbReference>
<dbReference type="GO" id="GO:0003677">
    <property type="term" value="F:DNA binding"/>
    <property type="evidence" value="ECO:0007669"/>
    <property type="project" value="UniProtKB-KW"/>
</dbReference>
<dbReference type="EMBL" id="UGTV01000015">
    <property type="protein sequence ID" value="SUC10048.1"/>
    <property type="molecule type" value="Genomic_DNA"/>
</dbReference>
<name>A0A379EUE6_9PAST</name>
<dbReference type="PANTHER" id="PTHR40661:SF3">
    <property type="entry name" value="FELS-1 PROPHAGE TRANSCRIPTIONAL REGULATOR"/>
    <property type="match status" value="1"/>
</dbReference>
<sequence length="235" mass="26979">MQNYQEWFSIKELMEKGLYLPSSDKGIVKKAAREGWKKRQREGVKGRTFEYHYSSFPVAVQKQLGLYDENNPTNTSTCLNDIDEKTHHYSTQLQITQAINTAQQIQIPVYHHLTTNCFKHSADDYIGLNPQWLSLRGITPNQLVFVIASGDSMQPTIHSGDILLINRAITTPKDGEIYLMRFGKQIWIKRIQGVPNGIRLISDNQIIYPPIELNLETAENFEIIGRIVFIGHHLI</sequence>
<evidence type="ECO:0000313" key="6">
    <source>
        <dbReference type="Proteomes" id="UP000254704"/>
    </source>
</evidence>
<keyword evidence="2" id="KW-0238">DNA-binding</keyword>